<comment type="subcellular location">
    <subcellularLocation>
        <location evidence="3">Cytoplasm</location>
    </subcellularLocation>
    <subcellularLocation>
        <location evidence="2">Lysosome</location>
    </subcellularLocation>
    <subcellularLocation>
        <location evidence="1">Membrane</location>
    </subcellularLocation>
</comment>
<dbReference type="SMART" id="SM00584">
    <property type="entry name" value="TLDc"/>
    <property type="match status" value="1"/>
</dbReference>
<organism evidence="11 12">
    <name type="scientific">Ambispora leptoticha</name>
    <dbReference type="NCBI Taxonomy" id="144679"/>
    <lineage>
        <taxon>Eukaryota</taxon>
        <taxon>Fungi</taxon>
        <taxon>Fungi incertae sedis</taxon>
        <taxon>Mucoromycota</taxon>
        <taxon>Glomeromycotina</taxon>
        <taxon>Glomeromycetes</taxon>
        <taxon>Archaeosporales</taxon>
        <taxon>Ambisporaceae</taxon>
        <taxon>Ambispora</taxon>
    </lineage>
</organism>
<comment type="caution">
    <text evidence="11">The sequence shown here is derived from an EMBL/GenBank/DDBJ whole genome shotgun (WGS) entry which is preliminary data.</text>
</comment>
<dbReference type="PANTHER" id="PTHR23354:SF131">
    <property type="entry name" value="MTOR-ASSOCIATED PROTEIN MEAK7"/>
    <property type="match status" value="1"/>
</dbReference>
<dbReference type="PROSITE" id="PS51886">
    <property type="entry name" value="TLDC"/>
    <property type="match status" value="1"/>
</dbReference>
<evidence type="ECO:0000256" key="5">
    <source>
        <dbReference type="ARBA" id="ARBA00023136"/>
    </source>
</evidence>
<evidence type="ECO:0000256" key="6">
    <source>
        <dbReference type="ARBA" id="ARBA00023228"/>
    </source>
</evidence>
<dbReference type="OrthoDB" id="26679at2759"/>
<dbReference type="GO" id="GO:0005634">
    <property type="term" value="C:nucleus"/>
    <property type="evidence" value="ECO:0007669"/>
    <property type="project" value="TreeGrafter"/>
</dbReference>
<dbReference type="EMBL" id="CAJVPS010000670">
    <property type="protein sequence ID" value="CAG8502229.1"/>
    <property type="molecule type" value="Genomic_DNA"/>
</dbReference>
<evidence type="ECO:0000313" key="12">
    <source>
        <dbReference type="Proteomes" id="UP000789508"/>
    </source>
</evidence>
<protein>
    <recommendedName>
        <fullName evidence="7">MTOR-associated protein MEAK7</fullName>
    </recommendedName>
    <alternativeName>
        <fullName evidence="9">TBC/LysM-associated domain-containing protein 1</fullName>
    </alternativeName>
    <alternativeName>
        <fullName evidence="8">TLD domain-containing protein 1</fullName>
    </alternativeName>
</protein>
<keyword evidence="6" id="KW-0458">Lysosome</keyword>
<sequence>MGNRLSTPAESISRIQESLLSQFTNDERECLINVFNGFCGIDSAKDHNQSDVDDQIKKIERTEGIKLTDVQQYLPQIVADSLNSGFAKCFQYESINIKQSTATKPSSEKQGDSITIHGFLSSIKKLTRSTLLDEAQTVFIIYRACGCALRTFVRDVMHASITYWFEGAYDLSKINDVEFIPVTIAVLSNDDKNEQHENGLLEFLLLVPSFSTLKEFEIDSYFDETSFIDWYMKNAPFQTLIKIFTKRLFLTAHRSALLLTPKQMTNLRKANLLAPQIVTSFPTESFSQLLSPADYFLLVDSLPSNCRATLHTMIFSSTIDGDSWHTFVNSLLYQGSVMIIVKDTDGYVFGGFTYEDWDVQPRFYGSSLNFLFTAQPKLRVYSGASGTNENWQYLNFGTQTLPNGLGMGGQLDYFGFWIDSNFVTGHSKAAPLSSTYSSPRLSKQEEFKIDQVEVWLVKPTERDPDTIPSQSKHSVMDRNPGEMALLEMAGNDGAVRKIGYSKFVREPDVLPVEGDNE</sequence>
<dbReference type="PANTHER" id="PTHR23354">
    <property type="entry name" value="NUCLEOLAR PROTEIN 7/ESTROGEN RECEPTOR COACTIVATOR-RELATED"/>
    <property type="match status" value="1"/>
</dbReference>
<dbReference type="AlphaFoldDB" id="A0A9N8ZNG7"/>
<dbReference type="GO" id="GO:0016020">
    <property type="term" value="C:membrane"/>
    <property type="evidence" value="ECO:0007669"/>
    <property type="project" value="UniProtKB-SubCell"/>
</dbReference>
<evidence type="ECO:0000256" key="4">
    <source>
        <dbReference type="ARBA" id="ARBA00022490"/>
    </source>
</evidence>
<dbReference type="GO" id="GO:0006979">
    <property type="term" value="P:response to oxidative stress"/>
    <property type="evidence" value="ECO:0007669"/>
    <property type="project" value="TreeGrafter"/>
</dbReference>
<evidence type="ECO:0000256" key="1">
    <source>
        <dbReference type="ARBA" id="ARBA00004370"/>
    </source>
</evidence>
<dbReference type="InterPro" id="IPR006571">
    <property type="entry name" value="TLDc_dom"/>
</dbReference>
<dbReference type="Pfam" id="PF07534">
    <property type="entry name" value="TLD"/>
    <property type="match status" value="1"/>
</dbReference>
<dbReference type="Proteomes" id="UP000789508">
    <property type="component" value="Unassembled WGS sequence"/>
</dbReference>
<evidence type="ECO:0000256" key="3">
    <source>
        <dbReference type="ARBA" id="ARBA00004496"/>
    </source>
</evidence>
<evidence type="ECO:0000256" key="9">
    <source>
        <dbReference type="ARBA" id="ARBA00042134"/>
    </source>
</evidence>
<accession>A0A9N8ZNG7</accession>
<feature type="domain" description="TLDc" evidence="10">
    <location>
        <begin position="288"/>
        <end position="458"/>
    </location>
</feature>
<evidence type="ECO:0000256" key="2">
    <source>
        <dbReference type="ARBA" id="ARBA00004371"/>
    </source>
</evidence>
<keyword evidence="4" id="KW-0963">Cytoplasm</keyword>
<evidence type="ECO:0000256" key="7">
    <source>
        <dbReference type="ARBA" id="ARBA00039594"/>
    </source>
</evidence>
<reference evidence="11" key="1">
    <citation type="submission" date="2021-06" db="EMBL/GenBank/DDBJ databases">
        <authorList>
            <person name="Kallberg Y."/>
            <person name="Tangrot J."/>
            <person name="Rosling A."/>
        </authorList>
    </citation>
    <scope>NUCLEOTIDE SEQUENCE</scope>
    <source>
        <strain evidence="11">FL130A</strain>
    </source>
</reference>
<evidence type="ECO:0000313" key="11">
    <source>
        <dbReference type="EMBL" id="CAG8502229.1"/>
    </source>
</evidence>
<evidence type="ECO:0000259" key="10">
    <source>
        <dbReference type="PROSITE" id="PS51886"/>
    </source>
</evidence>
<name>A0A9N8ZNG7_9GLOM</name>
<evidence type="ECO:0000256" key="8">
    <source>
        <dbReference type="ARBA" id="ARBA00041780"/>
    </source>
</evidence>
<keyword evidence="12" id="KW-1185">Reference proteome</keyword>
<dbReference type="GO" id="GO:0005737">
    <property type="term" value="C:cytoplasm"/>
    <property type="evidence" value="ECO:0007669"/>
    <property type="project" value="UniProtKB-SubCell"/>
</dbReference>
<keyword evidence="5" id="KW-0472">Membrane</keyword>
<gene>
    <name evidence="11" type="ORF">ALEPTO_LOCUS3543</name>
</gene>
<proteinExistence type="predicted"/>